<protein>
    <submittedName>
        <fullName evidence="2">Uncharacterized protein</fullName>
    </submittedName>
</protein>
<evidence type="ECO:0000256" key="1">
    <source>
        <dbReference type="SAM" id="MobiDB-lite"/>
    </source>
</evidence>
<accession>A0A2N8TM71</accession>
<dbReference type="RefSeq" id="WP_102910789.1">
    <property type="nucleotide sequence ID" value="NZ_POUC01000164.1"/>
</dbReference>
<dbReference type="AlphaFoldDB" id="A0A2N8TM71"/>
<keyword evidence="3" id="KW-1185">Reference proteome</keyword>
<sequence>MDWISPVSGLVGALVGAGLSYLGTHRAQAKALADARLARLQAKQDQAVTTLAETFGDLQKHVREVPGEWEPGMDAGATAAVTAARQAWDEKLQDFIAPARLAIGVIRDKKLRRRLNETMNLLEEWDSGLVYAFHGRSRAGVLRGVIAHAVECVGAWQREEALPEPNHAFREARESMQAKRDEWEAIAEAQEEDRLRRRAERDSAGTPPPPAVG</sequence>
<proteinExistence type="predicted"/>
<dbReference type="Proteomes" id="UP000235943">
    <property type="component" value="Unassembled WGS sequence"/>
</dbReference>
<evidence type="ECO:0000313" key="2">
    <source>
        <dbReference type="EMBL" id="PNG20124.1"/>
    </source>
</evidence>
<feature type="compositionally biased region" description="Basic and acidic residues" evidence="1">
    <location>
        <begin position="192"/>
        <end position="203"/>
    </location>
</feature>
<evidence type="ECO:0000313" key="3">
    <source>
        <dbReference type="Proteomes" id="UP000235943"/>
    </source>
</evidence>
<name>A0A2N8TM71_9ACTN</name>
<organism evidence="2 3">
    <name type="scientific">Streptomyces cahuitamycinicus</name>
    <dbReference type="NCBI Taxonomy" id="2070367"/>
    <lineage>
        <taxon>Bacteria</taxon>
        <taxon>Bacillati</taxon>
        <taxon>Actinomycetota</taxon>
        <taxon>Actinomycetes</taxon>
        <taxon>Kitasatosporales</taxon>
        <taxon>Streptomycetaceae</taxon>
        <taxon>Streptomyces</taxon>
    </lineage>
</organism>
<gene>
    <name evidence="2" type="ORF">C1J00_21995</name>
</gene>
<reference evidence="2 3" key="1">
    <citation type="submission" date="2018-01" db="EMBL/GenBank/DDBJ databases">
        <title>Draft genome sequence of Streptomyces sp. 13K301.</title>
        <authorList>
            <person name="Sahin N."/>
            <person name="Saygin H."/>
            <person name="Ay H."/>
        </authorList>
    </citation>
    <scope>NUCLEOTIDE SEQUENCE [LARGE SCALE GENOMIC DNA]</scope>
    <source>
        <strain evidence="2 3">13K301</strain>
    </source>
</reference>
<dbReference type="EMBL" id="POUC01000164">
    <property type="protein sequence ID" value="PNG20124.1"/>
    <property type="molecule type" value="Genomic_DNA"/>
</dbReference>
<dbReference type="OrthoDB" id="4229497at2"/>
<feature type="region of interest" description="Disordered" evidence="1">
    <location>
        <begin position="180"/>
        <end position="213"/>
    </location>
</feature>
<comment type="caution">
    <text evidence="2">The sequence shown here is derived from an EMBL/GenBank/DDBJ whole genome shotgun (WGS) entry which is preliminary data.</text>
</comment>